<dbReference type="PANTHER" id="PTHR43537:SF24">
    <property type="entry name" value="GLUCONATE OPERON TRANSCRIPTIONAL REPRESSOR"/>
    <property type="match status" value="1"/>
</dbReference>
<dbReference type="InterPro" id="IPR011711">
    <property type="entry name" value="GntR_C"/>
</dbReference>
<evidence type="ECO:0000256" key="3">
    <source>
        <dbReference type="ARBA" id="ARBA00023163"/>
    </source>
</evidence>
<dbReference type="Gene3D" id="1.20.120.530">
    <property type="entry name" value="GntR ligand-binding domain-like"/>
    <property type="match status" value="1"/>
</dbReference>
<dbReference type="SUPFAM" id="SSF48008">
    <property type="entry name" value="GntR ligand-binding domain-like"/>
    <property type="match status" value="1"/>
</dbReference>
<proteinExistence type="predicted"/>
<evidence type="ECO:0000259" key="4">
    <source>
        <dbReference type="Pfam" id="PF07729"/>
    </source>
</evidence>
<dbReference type="RefSeq" id="WP_002684003.1">
    <property type="nucleotide sequence ID" value="NZ_CM001795.1"/>
</dbReference>
<sequence>MTTDKLITKKKSLKQDAYIKIYDLVTDNTIKHGDIINLSDLEKYLKISRAPIRDALIELCNENVFKSIPRYGYELITLKQEDLVEMLNYRLVLECGFLEKNWKEVANSDHAILNKLLEHTREFSNTNAVSEWQNNSVFHIGLFKLHNNSHALLSLEHTMKKMTRFFIQNYWEKWEEITKKTFSSHHENIIYAIKKNDKARALKHLSSDIGGFKR</sequence>
<dbReference type="EMBL" id="AGDV01000010">
    <property type="protein sequence ID" value="EMB33678.1"/>
    <property type="molecule type" value="Genomic_DNA"/>
</dbReference>
<dbReference type="SUPFAM" id="SSF46785">
    <property type="entry name" value="Winged helix' DNA-binding domain"/>
    <property type="match status" value="1"/>
</dbReference>
<keyword evidence="2" id="KW-0238">DNA-binding</keyword>
<accession>A0A0E2E6G3</accession>
<reference evidence="5" key="1">
    <citation type="submission" date="2012-01" db="EMBL/GenBank/DDBJ databases">
        <title>The Genome Sequence of Treponema denticola H-22.</title>
        <authorList>
            <consortium name="The Broad Institute Genome Sequencing Platform"/>
            <person name="Earl A."/>
            <person name="Ward D."/>
            <person name="Feldgarden M."/>
            <person name="Gevers D."/>
            <person name="Blanton J.M."/>
            <person name="Fenno C.J."/>
            <person name="Baranova O.V."/>
            <person name="Mathney J."/>
            <person name="Dewhirst F.E."/>
            <person name="Izard J."/>
            <person name="Young S.K."/>
            <person name="Zeng Q."/>
            <person name="Gargeya S."/>
            <person name="Fitzgerald M."/>
            <person name="Haas B."/>
            <person name="Abouelleil A."/>
            <person name="Alvarado L."/>
            <person name="Arachchi H.M."/>
            <person name="Berlin A."/>
            <person name="Chapman S.B."/>
            <person name="Gearin G."/>
            <person name="Goldberg J."/>
            <person name="Griggs A."/>
            <person name="Gujja S."/>
            <person name="Hansen M."/>
            <person name="Heiman D."/>
            <person name="Howarth C."/>
            <person name="Larimer J."/>
            <person name="Lui A."/>
            <person name="MacDonald P.J.P."/>
            <person name="McCowen C."/>
            <person name="Montmayeur A."/>
            <person name="Murphy C."/>
            <person name="Neiman D."/>
            <person name="Pearson M."/>
            <person name="Priest M."/>
            <person name="Roberts A."/>
            <person name="Saif S."/>
            <person name="Shea T."/>
            <person name="Sisk P."/>
            <person name="Stolte C."/>
            <person name="Sykes S."/>
            <person name="Wortman J."/>
            <person name="Nusbaum C."/>
            <person name="Birren B."/>
        </authorList>
    </citation>
    <scope>NUCLEOTIDE SEQUENCE [LARGE SCALE GENOMIC DNA]</scope>
    <source>
        <strain evidence="5">H-22</strain>
    </source>
</reference>
<dbReference type="PATRIC" id="fig|999432.5.peg.1099"/>
<comment type="caution">
    <text evidence="5">The sequence shown here is derived from an EMBL/GenBank/DDBJ whole genome shotgun (WGS) entry which is preliminary data.</text>
</comment>
<keyword evidence="1" id="KW-0805">Transcription regulation</keyword>
<dbReference type="AlphaFoldDB" id="A0A0E2E6G3"/>
<organism evidence="5">
    <name type="scientific">Treponema denticola H-22</name>
    <dbReference type="NCBI Taxonomy" id="999432"/>
    <lineage>
        <taxon>Bacteria</taxon>
        <taxon>Pseudomonadati</taxon>
        <taxon>Spirochaetota</taxon>
        <taxon>Spirochaetia</taxon>
        <taxon>Spirochaetales</taxon>
        <taxon>Treponemataceae</taxon>
        <taxon>Treponema</taxon>
    </lineage>
</organism>
<gene>
    <name evidence="5" type="ORF">HMPREF9726_01058</name>
</gene>
<dbReference type="PANTHER" id="PTHR43537">
    <property type="entry name" value="TRANSCRIPTIONAL REGULATOR, GNTR FAMILY"/>
    <property type="match status" value="1"/>
</dbReference>
<feature type="domain" description="GntR C-terminal" evidence="4">
    <location>
        <begin position="85"/>
        <end position="205"/>
    </location>
</feature>
<dbReference type="Gene3D" id="1.10.10.10">
    <property type="entry name" value="Winged helix-like DNA-binding domain superfamily/Winged helix DNA-binding domain"/>
    <property type="match status" value="1"/>
</dbReference>
<dbReference type="Proteomes" id="UP000011705">
    <property type="component" value="Chromosome"/>
</dbReference>
<evidence type="ECO:0000313" key="5">
    <source>
        <dbReference type="EMBL" id="EMB33678.1"/>
    </source>
</evidence>
<dbReference type="InterPro" id="IPR008920">
    <property type="entry name" value="TF_FadR/GntR_C"/>
</dbReference>
<dbReference type="HOGENOM" id="CLU_017584_5_2_12"/>
<dbReference type="InterPro" id="IPR036388">
    <property type="entry name" value="WH-like_DNA-bd_sf"/>
</dbReference>
<keyword evidence="3" id="KW-0804">Transcription</keyword>
<protein>
    <recommendedName>
        <fullName evidence="4">GntR C-terminal domain-containing protein</fullName>
    </recommendedName>
</protein>
<dbReference type="Pfam" id="PF07729">
    <property type="entry name" value="FCD"/>
    <property type="match status" value="1"/>
</dbReference>
<name>A0A0E2E6G3_TREDN</name>
<dbReference type="InterPro" id="IPR036390">
    <property type="entry name" value="WH_DNA-bd_sf"/>
</dbReference>
<evidence type="ECO:0000256" key="2">
    <source>
        <dbReference type="ARBA" id="ARBA00023125"/>
    </source>
</evidence>
<evidence type="ECO:0000256" key="1">
    <source>
        <dbReference type="ARBA" id="ARBA00023015"/>
    </source>
</evidence>
<dbReference type="GO" id="GO:0003677">
    <property type="term" value="F:DNA binding"/>
    <property type="evidence" value="ECO:0007669"/>
    <property type="project" value="UniProtKB-KW"/>
</dbReference>